<dbReference type="InterPro" id="IPR007348">
    <property type="entry name" value="CopC_dom"/>
</dbReference>
<sequence length="127" mass="13840">MSCLTSVIYVRLASPLSSPWWQPLHFAHPSLVESTPKDNSEGPAPAKIELRFSENLTKQFSGANLIMAEMPGMGAMKMAAKIGGTDDPKVMVLTPNQPLTPGKYNVEWRAVSTDTHPITGKITFTVK</sequence>
<evidence type="ECO:0000256" key="1">
    <source>
        <dbReference type="ARBA" id="ARBA00004418"/>
    </source>
</evidence>
<protein>
    <submittedName>
        <fullName evidence="8">Copper homeostasis periplasmic binding protein CopC</fullName>
    </submittedName>
</protein>
<dbReference type="NCBIfam" id="NF033814">
    <property type="entry name" value="copper_CopC"/>
    <property type="match status" value="1"/>
</dbReference>
<keyword evidence="3" id="KW-0479">Metal-binding</keyword>
<keyword evidence="5" id="KW-0574">Periplasm</keyword>
<organism evidence="8 9">
    <name type="scientific">Herminiimonas contaminans</name>
    <dbReference type="NCBI Taxonomy" id="1111140"/>
    <lineage>
        <taxon>Bacteria</taxon>
        <taxon>Pseudomonadati</taxon>
        <taxon>Pseudomonadota</taxon>
        <taxon>Betaproteobacteria</taxon>
        <taxon>Burkholderiales</taxon>
        <taxon>Oxalobacteraceae</taxon>
        <taxon>Herminiimonas</taxon>
    </lineage>
</organism>
<feature type="domain" description="CopC" evidence="7">
    <location>
        <begin position="28"/>
        <end position="126"/>
    </location>
</feature>
<evidence type="ECO:0000256" key="4">
    <source>
        <dbReference type="ARBA" id="ARBA00022729"/>
    </source>
</evidence>
<evidence type="ECO:0000313" key="8">
    <source>
        <dbReference type="EMBL" id="MBF8179682.1"/>
    </source>
</evidence>
<dbReference type="InterPro" id="IPR014755">
    <property type="entry name" value="Cu-Rt/internalin_Ig-like"/>
</dbReference>
<accession>A0ABS0EXW4</accession>
<dbReference type="Pfam" id="PF04234">
    <property type="entry name" value="CopC"/>
    <property type="match status" value="1"/>
</dbReference>
<gene>
    <name evidence="8" type="primary">copC</name>
    <name evidence="8" type="ORF">IXC47_18525</name>
</gene>
<evidence type="ECO:0000256" key="3">
    <source>
        <dbReference type="ARBA" id="ARBA00022723"/>
    </source>
</evidence>
<keyword evidence="4" id="KW-0732">Signal</keyword>
<proteinExistence type="inferred from homology"/>
<dbReference type="InterPro" id="IPR032694">
    <property type="entry name" value="CopC/D"/>
</dbReference>
<dbReference type="SUPFAM" id="SSF81296">
    <property type="entry name" value="E set domains"/>
    <property type="match status" value="1"/>
</dbReference>
<evidence type="ECO:0000313" key="9">
    <source>
        <dbReference type="Proteomes" id="UP000657372"/>
    </source>
</evidence>
<evidence type="ECO:0000256" key="5">
    <source>
        <dbReference type="ARBA" id="ARBA00022764"/>
    </source>
</evidence>
<name>A0ABS0EXW4_9BURK</name>
<dbReference type="PANTHER" id="PTHR34820:SF4">
    <property type="entry name" value="INNER MEMBRANE PROTEIN YEBZ"/>
    <property type="match status" value="1"/>
</dbReference>
<comment type="caution">
    <text evidence="8">The sequence shown here is derived from an EMBL/GenBank/DDBJ whole genome shotgun (WGS) entry which is preliminary data.</text>
</comment>
<evidence type="ECO:0000256" key="6">
    <source>
        <dbReference type="ARBA" id="ARBA00023008"/>
    </source>
</evidence>
<dbReference type="Proteomes" id="UP000657372">
    <property type="component" value="Unassembled WGS sequence"/>
</dbReference>
<keyword evidence="6" id="KW-0186">Copper</keyword>
<dbReference type="InterPro" id="IPR047685">
    <property type="entry name" value="CopC-like"/>
</dbReference>
<comment type="similarity">
    <text evidence="2">Belongs to the CopC family.</text>
</comment>
<reference evidence="8 9" key="1">
    <citation type="submission" date="2020-11" db="EMBL/GenBank/DDBJ databases">
        <title>WGS of Herminiimonas contaminans strain Marseille-Q4544 isolated from planarians Schmidtea mediterranea.</title>
        <authorList>
            <person name="Kangale L."/>
        </authorList>
    </citation>
    <scope>NUCLEOTIDE SEQUENCE [LARGE SCALE GENOMIC DNA]</scope>
    <source>
        <strain evidence="8 9">Marseille-Q4544</strain>
    </source>
</reference>
<dbReference type="EMBL" id="JADOEL010000024">
    <property type="protein sequence ID" value="MBF8179682.1"/>
    <property type="molecule type" value="Genomic_DNA"/>
</dbReference>
<keyword evidence="9" id="KW-1185">Reference proteome</keyword>
<dbReference type="Gene3D" id="2.60.40.1220">
    <property type="match status" value="1"/>
</dbReference>
<dbReference type="InterPro" id="IPR014756">
    <property type="entry name" value="Ig_E-set"/>
</dbReference>
<comment type="subcellular location">
    <subcellularLocation>
        <location evidence="1">Periplasm</location>
    </subcellularLocation>
</comment>
<dbReference type="PANTHER" id="PTHR34820">
    <property type="entry name" value="INNER MEMBRANE PROTEIN YEBZ"/>
    <property type="match status" value="1"/>
</dbReference>
<evidence type="ECO:0000259" key="7">
    <source>
        <dbReference type="Pfam" id="PF04234"/>
    </source>
</evidence>
<evidence type="ECO:0000256" key="2">
    <source>
        <dbReference type="ARBA" id="ARBA00010509"/>
    </source>
</evidence>